<feature type="domain" description="Methyltransferase type 11" evidence="1">
    <location>
        <begin position="23"/>
        <end position="109"/>
    </location>
</feature>
<keyword evidence="2" id="KW-0489">Methyltransferase</keyword>
<name>A0ABR6BP36_9PSEU</name>
<evidence type="ECO:0000313" key="3">
    <source>
        <dbReference type="Proteomes" id="UP000517916"/>
    </source>
</evidence>
<comment type="caution">
    <text evidence="2">The sequence shown here is derived from an EMBL/GenBank/DDBJ whole genome shotgun (WGS) entry which is preliminary data.</text>
</comment>
<dbReference type="Gene3D" id="1.10.8.900">
    <property type="match status" value="1"/>
</dbReference>
<dbReference type="EMBL" id="JACJID010000004">
    <property type="protein sequence ID" value="MBA8928662.1"/>
    <property type="molecule type" value="Genomic_DNA"/>
</dbReference>
<dbReference type="InterPro" id="IPR013216">
    <property type="entry name" value="Methyltransf_11"/>
</dbReference>
<keyword evidence="3" id="KW-1185">Reference proteome</keyword>
<proteinExistence type="predicted"/>
<evidence type="ECO:0000313" key="2">
    <source>
        <dbReference type="EMBL" id="MBA8928662.1"/>
    </source>
</evidence>
<organism evidence="2 3">
    <name type="scientific">Kutzneria viridogrisea</name>
    <dbReference type="NCBI Taxonomy" id="47990"/>
    <lineage>
        <taxon>Bacteria</taxon>
        <taxon>Bacillati</taxon>
        <taxon>Actinomycetota</taxon>
        <taxon>Actinomycetes</taxon>
        <taxon>Pseudonocardiales</taxon>
        <taxon>Pseudonocardiaceae</taxon>
        <taxon>Kutzneria</taxon>
    </lineage>
</organism>
<dbReference type="Proteomes" id="UP000517916">
    <property type="component" value="Unassembled WGS sequence"/>
</dbReference>
<reference evidence="2 3" key="1">
    <citation type="submission" date="2020-08" db="EMBL/GenBank/DDBJ databases">
        <title>Genomic Encyclopedia of Archaeal and Bacterial Type Strains, Phase II (KMG-II): from individual species to whole genera.</title>
        <authorList>
            <person name="Goeker M."/>
        </authorList>
    </citation>
    <scope>NUCLEOTIDE SEQUENCE [LARGE SCALE GENOMIC DNA]</scope>
    <source>
        <strain evidence="2 3">DSM 43850</strain>
    </source>
</reference>
<dbReference type="GO" id="GO:0008168">
    <property type="term" value="F:methyltransferase activity"/>
    <property type="evidence" value="ECO:0007669"/>
    <property type="project" value="UniProtKB-KW"/>
</dbReference>
<dbReference type="RefSeq" id="WP_182838979.1">
    <property type="nucleotide sequence ID" value="NZ_BAAABQ010000032.1"/>
</dbReference>
<dbReference type="Pfam" id="PF08241">
    <property type="entry name" value="Methyltransf_11"/>
    <property type="match status" value="1"/>
</dbReference>
<gene>
    <name evidence="2" type="ORF">BC739_005879</name>
</gene>
<keyword evidence="2" id="KW-0808">Transferase</keyword>
<dbReference type="Gene3D" id="3.40.50.150">
    <property type="entry name" value="Vaccinia Virus protein VP39"/>
    <property type="match status" value="1"/>
</dbReference>
<dbReference type="SUPFAM" id="SSF53335">
    <property type="entry name" value="S-adenosyl-L-methionine-dependent methyltransferases"/>
    <property type="match status" value="1"/>
</dbReference>
<dbReference type="CDD" id="cd02440">
    <property type="entry name" value="AdoMet_MTases"/>
    <property type="match status" value="1"/>
</dbReference>
<dbReference type="InterPro" id="IPR029063">
    <property type="entry name" value="SAM-dependent_MTases_sf"/>
</dbReference>
<accession>A0ABR6BP36</accession>
<protein>
    <submittedName>
        <fullName evidence="2">SAM-dependent methyltransferase</fullName>
    </submittedName>
</protein>
<sequence length="235" mass="25148">MPVQVADQLYGRLRAELGPGPVLDVGIGTGAVSAELVARGVPVLLLDVVDMRGPHAPAAPFVLGSACELPIGAKSVTGVHLARVLHHVPDWRFALAEALRVLVPGGALCLTLGGRLYANQLASLRDQVFDAGERLGLRGAHHVHEPRGVEAVDAELGIEPEVVEYRFDVTGTPRQAVTDAANHTYAWQPGQDLTVLRPVADQVLTESGLDPDAPITHERVVSYRIYRKPGESRPQ</sequence>
<dbReference type="GO" id="GO:0032259">
    <property type="term" value="P:methylation"/>
    <property type="evidence" value="ECO:0007669"/>
    <property type="project" value="UniProtKB-KW"/>
</dbReference>
<evidence type="ECO:0000259" key="1">
    <source>
        <dbReference type="Pfam" id="PF08241"/>
    </source>
</evidence>
<dbReference type="PANTHER" id="PTHR43591">
    <property type="entry name" value="METHYLTRANSFERASE"/>
    <property type="match status" value="1"/>
</dbReference>